<dbReference type="InterPro" id="IPR042099">
    <property type="entry name" value="ANL_N_sf"/>
</dbReference>
<feature type="domain" description="AMP-dependent synthetase/ligase" evidence="1">
    <location>
        <begin position="13"/>
        <end position="121"/>
    </location>
</feature>
<dbReference type="PANTHER" id="PTHR43767:SF1">
    <property type="entry name" value="NONRIBOSOMAL PEPTIDE SYNTHASE PES1 (EUROFUNG)-RELATED"/>
    <property type="match status" value="1"/>
</dbReference>
<evidence type="ECO:0000313" key="2">
    <source>
        <dbReference type="EMBL" id="MDF3833329.1"/>
    </source>
</evidence>
<keyword evidence="3" id="KW-1185">Reference proteome</keyword>
<accession>A0ABT6AL52</accession>
<gene>
    <name evidence="2" type="ORF">P3W85_10265</name>
</gene>
<evidence type="ECO:0000313" key="3">
    <source>
        <dbReference type="Proteomes" id="UP001216674"/>
    </source>
</evidence>
<dbReference type="Pfam" id="PF00501">
    <property type="entry name" value="AMP-binding"/>
    <property type="match status" value="1"/>
</dbReference>
<dbReference type="PANTHER" id="PTHR43767">
    <property type="entry name" value="LONG-CHAIN-FATTY-ACID--COA LIGASE"/>
    <property type="match status" value="1"/>
</dbReference>
<name>A0ABT6AL52_9BURK</name>
<dbReference type="RefSeq" id="WP_276264712.1">
    <property type="nucleotide sequence ID" value="NZ_JARJLM010000172.1"/>
</dbReference>
<dbReference type="SUPFAM" id="SSF56801">
    <property type="entry name" value="Acetyl-CoA synthetase-like"/>
    <property type="match status" value="1"/>
</dbReference>
<sequence>MAIGEPQTLPDCLRQQARQRPHAPALRHKRLGRWQVLTWQQVVEQTEQLAAGLTQLGFAPGDTLALVSHPRTEALLLSLAAQWAGGVAVPLDPHLGDAALDDIVRHLAPRFAFAEDDRQLDRLLTRVPRVIDANPRGLPGHPHAWVTDYGALHAPSPAGFSPAAQPHGEAFTFLRAEAPGELAEQRFTHAALVREARHVAATERLHAGDEAFAARAFAAAAQARYLIAPWLLAGFRLNFPESLATRDNDRRELAPTLVAGTRETYARLAQLVDDRLPGPHTWRRKLLASSQSRRSGPLTRAIAWWLVARPLREVIGFSRTHAALVTGPALNDSTAALFAALRVDVHAWPETGAWQRVASRADALPLRNHPQAAQPAY</sequence>
<dbReference type="InterPro" id="IPR000873">
    <property type="entry name" value="AMP-dep_synth/lig_dom"/>
</dbReference>
<proteinExistence type="predicted"/>
<reference evidence="2 3" key="1">
    <citation type="submission" date="2023-03" db="EMBL/GenBank/DDBJ databases">
        <title>Draft assemblies of triclosan tolerant bacteria isolated from returned activated sludge.</title>
        <authorList>
            <person name="Van Hamelsveld S."/>
        </authorList>
    </citation>
    <scope>NUCLEOTIDE SEQUENCE [LARGE SCALE GENOMIC DNA]</scope>
    <source>
        <strain evidence="2 3">GW210010_S58</strain>
    </source>
</reference>
<dbReference type="Gene3D" id="3.40.50.12780">
    <property type="entry name" value="N-terminal domain of ligase-like"/>
    <property type="match status" value="1"/>
</dbReference>
<dbReference type="Proteomes" id="UP001216674">
    <property type="component" value="Unassembled WGS sequence"/>
</dbReference>
<protein>
    <submittedName>
        <fullName evidence="2">AMP-binding protein</fullName>
    </submittedName>
</protein>
<organism evidence="2 3">
    <name type="scientific">Cupriavidus basilensis</name>
    <dbReference type="NCBI Taxonomy" id="68895"/>
    <lineage>
        <taxon>Bacteria</taxon>
        <taxon>Pseudomonadati</taxon>
        <taxon>Pseudomonadota</taxon>
        <taxon>Betaproteobacteria</taxon>
        <taxon>Burkholderiales</taxon>
        <taxon>Burkholderiaceae</taxon>
        <taxon>Cupriavidus</taxon>
    </lineage>
</organism>
<dbReference type="InterPro" id="IPR050237">
    <property type="entry name" value="ATP-dep_AMP-bd_enzyme"/>
</dbReference>
<evidence type="ECO:0000259" key="1">
    <source>
        <dbReference type="Pfam" id="PF00501"/>
    </source>
</evidence>
<comment type="caution">
    <text evidence="2">The sequence shown here is derived from an EMBL/GenBank/DDBJ whole genome shotgun (WGS) entry which is preliminary data.</text>
</comment>
<dbReference type="EMBL" id="JARJLM010000172">
    <property type="protein sequence ID" value="MDF3833329.1"/>
    <property type="molecule type" value="Genomic_DNA"/>
</dbReference>